<dbReference type="SUPFAM" id="SSF46689">
    <property type="entry name" value="Homeodomain-like"/>
    <property type="match status" value="1"/>
</dbReference>
<feature type="region of interest" description="Disordered" evidence="2">
    <location>
        <begin position="50"/>
        <end position="72"/>
    </location>
</feature>
<dbReference type="Proteomes" id="UP001553031">
    <property type="component" value="Unassembled WGS sequence"/>
</dbReference>
<name>A0ABV3KEZ5_9MICC</name>
<evidence type="ECO:0000259" key="3">
    <source>
        <dbReference type="PROSITE" id="PS50994"/>
    </source>
</evidence>
<comment type="caution">
    <text evidence="4">The sequence shown here is derived from an EMBL/GenBank/DDBJ whole genome shotgun (WGS) entry which is preliminary data.</text>
</comment>
<evidence type="ECO:0000256" key="1">
    <source>
        <dbReference type="ARBA" id="ARBA00002286"/>
    </source>
</evidence>
<sequence>MPKKYAQDLREHAVRMVLDKRAADGCSQRVAMDAVGASLGIAPATIRNWMPRPGEEPAATGAAKPRESLEEENRRLRRELAETRRANEILKKASGFFRSGTRPPHDEMIRFIDEHRDRFGVEPICRALRATDCGFITSRGYRAAKARPRCARAIRDDGLVEEVKRLHAQNYWVYGHRKMWHAMRREGWMIGRDQTARLMRTAGLHGVRRGRRPFTTVPSKLPDHRPDLVERDFHALAPNMLWVADITYVRTVSGFAYTAFITDACTRKIVGWSVASSLTTQALPMIALQQAIATTPAARQGGRLVHHSDRGVQYVSLAYNDTLAEHGVAPSVGTVGDSYDNALAETVNGLYKAELIYSRTTWPSTSAVELATLEWVTWWNHQRLYEALGYRTPVEVEASYDQSQTRTLVTT</sequence>
<evidence type="ECO:0000313" key="5">
    <source>
        <dbReference type="Proteomes" id="UP001553031"/>
    </source>
</evidence>
<dbReference type="PANTHER" id="PTHR46889:SF5">
    <property type="entry name" value="INTEGRASE PROTEIN"/>
    <property type="match status" value="1"/>
</dbReference>
<dbReference type="PANTHER" id="PTHR46889">
    <property type="entry name" value="TRANSPOSASE INSF FOR INSERTION SEQUENCE IS3B-RELATED"/>
    <property type="match status" value="1"/>
</dbReference>
<dbReference type="Gene3D" id="1.10.10.10">
    <property type="entry name" value="Winged helix-like DNA-binding domain superfamily/Winged helix DNA-binding domain"/>
    <property type="match status" value="1"/>
</dbReference>
<dbReference type="InterPro" id="IPR001584">
    <property type="entry name" value="Integrase_cat-core"/>
</dbReference>
<dbReference type="InterPro" id="IPR025948">
    <property type="entry name" value="HTH-like_dom"/>
</dbReference>
<accession>A0ABV3KEZ5</accession>
<evidence type="ECO:0000256" key="2">
    <source>
        <dbReference type="SAM" id="MobiDB-lite"/>
    </source>
</evidence>
<dbReference type="InterPro" id="IPR050900">
    <property type="entry name" value="Transposase_IS3/IS150/IS904"/>
</dbReference>
<dbReference type="Pfam" id="PF13276">
    <property type="entry name" value="HTH_21"/>
    <property type="match status" value="1"/>
</dbReference>
<evidence type="ECO:0000313" key="4">
    <source>
        <dbReference type="EMBL" id="MEV8158913.1"/>
    </source>
</evidence>
<dbReference type="RefSeq" id="WP_363785809.1">
    <property type="nucleotide sequence ID" value="NZ_JBFBLL010000010.1"/>
</dbReference>
<dbReference type="NCBIfam" id="NF033516">
    <property type="entry name" value="transpos_IS3"/>
    <property type="match status" value="1"/>
</dbReference>
<gene>
    <name evidence="4" type="ORF">AB0O96_12040</name>
</gene>
<dbReference type="PROSITE" id="PS50994">
    <property type="entry name" value="INTEGRASE"/>
    <property type="match status" value="1"/>
</dbReference>
<dbReference type="InterPro" id="IPR012337">
    <property type="entry name" value="RNaseH-like_sf"/>
</dbReference>
<keyword evidence="5" id="KW-1185">Reference proteome</keyword>
<dbReference type="InterPro" id="IPR036388">
    <property type="entry name" value="WH-like_DNA-bd_sf"/>
</dbReference>
<dbReference type="InterPro" id="IPR036397">
    <property type="entry name" value="RNaseH_sf"/>
</dbReference>
<dbReference type="SUPFAM" id="SSF53098">
    <property type="entry name" value="Ribonuclease H-like"/>
    <property type="match status" value="1"/>
</dbReference>
<feature type="domain" description="Integrase catalytic" evidence="3">
    <location>
        <begin position="234"/>
        <end position="401"/>
    </location>
</feature>
<dbReference type="Gene3D" id="3.30.420.10">
    <property type="entry name" value="Ribonuclease H-like superfamily/Ribonuclease H"/>
    <property type="match status" value="1"/>
</dbReference>
<proteinExistence type="predicted"/>
<dbReference type="EMBL" id="JBFBLL010000010">
    <property type="protein sequence ID" value="MEV8158913.1"/>
    <property type="molecule type" value="Genomic_DNA"/>
</dbReference>
<reference evidence="4 5" key="1">
    <citation type="submission" date="2024-06" db="EMBL/GenBank/DDBJ databases">
        <title>The Natural Products Discovery Center: Release of the First 8490 Sequenced Strains for Exploring Actinobacteria Biosynthetic Diversity.</title>
        <authorList>
            <person name="Kalkreuter E."/>
            <person name="Kautsar S.A."/>
            <person name="Yang D."/>
            <person name="Bader C.D."/>
            <person name="Teijaro C.N."/>
            <person name="Fluegel L."/>
            <person name="Davis C.M."/>
            <person name="Simpson J.R."/>
            <person name="Lauterbach L."/>
            <person name="Steele A.D."/>
            <person name="Gui C."/>
            <person name="Meng S."/>
            <person name="Li G."/>
            <person name="Viehrig K."/>
            <person name="Ye F."/>
            <person name="Su P."/>
            <person name="Kiefer A.F."/>
            <person name="Nichols A."/>
            <person name="Cepeda A.J."/>
            <person name="Yan W."/>
            <person name="Fan B."/>
            <person name="Jiang Y."/>
            <person name="Adhikari A."/>
            <person name="Zheng C.-J."/>
            <person name="Schuster L."/>
            <person name="Cowan T.M."/>
            <person name="Smanski M.J."/>
            <person name="Chevrette M.G."/>
            <person name="De Carvalho L.P.S."/>
            <person name="Shen B."/>
        </authorList>
    </citation>
    <scope>NUCLEOTIDE SEQUENCE [LARGE SCALE GENOMIC DNA]</scope>
    <source>
        <strain evidence="4 5">NPDC079179</strain>
    </source>
</reference>
<organism evidence="4 5">
    <name type="scientific">Kocuria salsicia</name>
    <dbReference type="NCBI Taxonomy" id="664639"/>
    <lineage>
        <taxon>Bacteria</taxon>
        <taxon>Bacillati</taxon>
        <taxon>Actinomycetota</taxon>
        <taxon>Actinomycetes</taxon>
        <taxon>Micrococcales</taxon>
        <taxon>Micrococcaceae</taxon>
        <taxon>Kocuria</taxon>
    </lineage>
</organism>
<dbReference type="InterPro" id="IPR009057">
    <property type="entry name" value="Homeodomain-like_sf"/>
</dbReference>
<dbReference type="Pfam" id="PF00665">
    <property type="entry name" value="rve"/>
    <property type="match status" value="1"/>
</dbReference>
<protein>
    <submittedName>
        <fullName evidence="4">IS3 family transposase</fullName>
    </submittedName>
</protein>
<dbReference type="InterPro" id="IPR048020">
    <property type="entry name" value="Transpos_IS3"/>
</dbReference>
<dbReference type="Pfam" id="PF13333">
    <property type="entry name" value="rve_2"/>
    <property type="match status" value="1"/>
</dbReference>
<comment type="function">
    <text evidence="1">Involved in the transposition of the insertion sequence.</text>
</comment>